<keyword evidence="1" id="KW-0812">Transmembrane</keyword>
<evidence type="ECO:0000256" key="1">
    <source>
        <dbReference type="SAM" id="Phobius"/>
    </source>
</evidence>
<sequence>MRRLRSGIFALTAKYIHYNRSNYMALEARMAQSKRGSLIEAVTNTVVGYALAVATQFAVFPAFGLRVGVVENLGLGLIFTTVSLARGYALRRLFNRWRL</sequence>
<dbReference type="STRING" id="1280847.SAMN04488036_10297"/>
<keyword evidence="1" id="KW-0472">Membrane</keyword>
<evidence type="ECO:0000313" key="3">
    <source>
        <dbReference type="Proteomes" id="UP000198851"/>
    </source>
</evidence>
<gene>
    <name evidence="2" type="ORF">SAMN04488036_10297</name>
</gene>
<accession>A0A1I4C7W9</accession>
<dbReference type="AlphaFoldDB" id="A0A1I4C7W9"/>
<dbReference type="Proteomes" id="UP000198851">
    <property type="component" value="Unassembled WGS sequence"/>
</dbReference>
<reference evidence="3" key="1">
    <citation type="submission" date="2016-10" db="EMBL/GenBank/DDBJ databases">
        <authorList>
            <person name="Varghese N."/>
            <person name="Submissions S."/>
        </authorList>
    </citation>
    <scope>NUCLEOTIDE SEQUENCE [LARGE SCALE GENOMIC DNA]</scope>
    <source>
        <strain evidence="3">DSM 28453</strain>
    </source>
</reference>
<dbReference type="InterPro" id="IPR055644">
    <property type="entry name" value="DUF7220"/>
</dbReference>
<proteinExistence type="predicted"/>
<keyword evidence="3" id="KW-1185">Reference proteome</keyword>
<evidence type="ECO:0000313" key="2">
    <source>
        <dbReference type="EMBL" id="SFK76883.1"/>
    </source>
</evidence>
<feature type="transmembrane region" description="Helical" evidence="1">
    <location>
        <begin position="69"/>
        <end position="89"/>
    </location>
</feature>
<keyword evidence="1" id="KW-1133">Transmembrane helix</keyword>
<protein>
    <submittedName>
        <fullName evidence="2">Uncharacterized protein</fullName>
    </submittedName>
</protein>
<organism evidence="2 3">
    <name type="scientific">Shimia haliotis</name>
    <dbReference type="NCBI Taxonomy" id="1280847"/>
    <lineage>
        <taxon>Bacteria</taxon>
        <taxon>Pseudomonadati</taxon>
        <taxon>Pseudomonadota</taxon>
        <taxon>Alphaproteobacteria</taxon>
        <taxon>Rhodobacterales</taxon>
        <taxon>Roseobacteraceae</taxon>
    </lineage>
</organism>
<dbReference type="EMBL" id="FOSZ01000002">
    <property type="protein sequence ID" value="SFK76883.1"/>
    <property type="molecule type" value="Genomic_DNA"/>
</dbReference>
<name>A0A1I4C7W9_9RHOB</name>
<feature type="transmembrane region" description="Helical" evidence="1">
    <location>
        <begin position="38"/>
        <end position="63"/>
    </location>
</feature>
<dbReference type="Pfam" id="PF23858">
    <property type="entry name" value="DUF7220"/>
    <property type="match status" value="1"/>
</dbReference>